<dbReference type="InterPro" id="IPR050109">
    <property type="entry name" value="HTH-type_TetR-like_transc_reg"/>
</dbReference>
<dbReference type="EMBL" id="BLKW01000002">
    <property type="protein sequence ID" value="GFG74602.1"/>
    <property type="molecule type" value="Genomic_DNA"/>
</dbReference>
<dbReference type="AlphaFoldDB" id="A0A7I9XXS7"/>
<feature type="DNA-binding region" description="H-T-H motif" evidence="4">
    <location>
        <begin position="60"/>
        <end position="79"/>
    </location>
</feature>
<evidence type="ECO:0000259" key="5">
    <source>
        <dbReference type="PROSITE" id="PS50977"/>
    </source>
</evidence>
<dbReference type="PANTHER" id="PTHR30055:SF234">
    <property type="entry name" value="HTH-TYPE TRANSCRIPTIONAL REGULATOR BETI"/>
    <property type="match status" value="1"/>
</dbReference>
<dbReference type="PANTHER" id="PTHR30055">
    <property type="entry name" value="HTH-TYPE TRANSCRIPTIONAL REGULATOR RUTR"/>
    <property type="match status" value="1"/>
</dbReference>
<evidence type="ECO:0000256" key="2">
    <source>
        <dbReference type="ARBA" id="ARBA00023125"/>
    </source>
</evidence>
<dbReference type="Proteomes" id="UP000465361">
    <property type="component" value="Unassembled WGS sequence"/>
</dbReference>
<proteinExistence type="predicted"/>
<dbReference type="RefSeq" id="WP_308494704.1">
    <property type="nucleotide sequence ID" value="NZ_BLKW01000002.1"/>
</dbReference>
<keyword evidence="7" id="KW-1185">Reference proteome</keyword>
<name>A0A7I9XXS7_9MYCO</name>
<evidence type="ECO:0000256" key="4">
    <source>
        <dbReference type="PROSITE-ProRule" id="PRU00335"/>
    </source>
</evidence>
<dbReference type="Pfam" id="PF00440">
    <property type="entry name" value="TetR_N"/>
    <property type="match status" value="1"/>
</dbReference>
<sequence>MVKTQEADTGDVVQARPGCPRVRVTMVSARRFGAPDAKTRATLLDAAEQLMLEEGWAAVTGRRVAEKAGLRSQLVHYYFRSMDDLLLAVFRRRAEQSFKANAKALSSPQPLWALWRMFNNPPFSVFTMELFALANHRAELRTELAHYAERFRNEQTRTLARVLKGYGVDTQRFPPAAVAFLMTGVPGVLFMEEALGISAGHAEIVALVERYLRRLEGDPVTSS</sequence>
<evidence type="ECO:0000256" key="1">
    <source>
        <dbReference type="ARBA" id="ARBA00023015"/>
    </source>
</evidence>
<reference evidence="6 7" key="1">
    <citation type="journal article" date="2019" name="Emerg. Microbes Infect.">
        <title>Comprehensive subspecies identification of 175 nontuberculous mycobacteria species based on 7547 genomic profiles.</title>
        <authorList>
            <person name="Matsumoto Y."/>
            <person name="Kinjo T."/>
            <person name="Motooka D."/>
            <person name="Nabeya D."/>
            <person name="Jung N."/>
            <person name="Uechi K."/>
            <person name="Horii T."/>
            <person name="Iida T."/>
            <person name="Fujita J."/>
            <person name="Nakamura S."/>
        </authorList>
    </citation>
    <scope>NUCLEOTIDE SEQUENCE [LARGE SCALE GENOMIC DNA]</scope>
    <source>
        <strain evidence="6 7">JCM 17322</strain>
    </source>
</reference>
<evidence type="ECO:0000256" key="3">
    <source>
        <dbReference type="ARBA" id="ARBA00023163"/>
    </source>
</evidence>
<dbReference type="GO" id="GO:0003700">
    <property type="term" value="F:DNA-binding transcription factor activity"/>
    <property type="evidence" value="ECO:0007669"/>
    <property type="project" value="TreeGrafter"/>
</dbReference>
<dbReference type="Gene3D" id="1.10.357.10">
    <property type="entry name" value="Tetracycline Repressor, domain 2"/>
    <property type="match status" value="1"/>
</dbReference>
<keyword evidence="3" id="KW-0804">Transcription</keyword>
<dbReference type="GO" id="GO:0000976">
    <property type="term" value="F:transcription cis-regulatory region binding"/>
    <property type="evidence" value="ECO:0007669"/>
    <property type="project" value="TreeGrafter"/>
</dbReference>
<comment type="caution">
    <text evidence="6">The sequence shown here is derived from an EMBL/GenBank/DDBJ whole genome shotgun (WGS) entry which is preliminary data.</text>
</comment>
<keyword evidence="2 4" id="KW-0238">DNA-binding</keyword>
<gene>
    <name evidence="6" type="ORF">MBOT_19670</name>
</gene>
<feature type="domain" description="HTH tetR-type" evidence="5">
    <location>
        <begin position="37"/>
        <end position="97"/>
    </location>
</feature>
<evidence type="ECO:0000313" key="6">
    <source>
        <dbReference type="EMBL" id="GFG74602.1"/>
    </source>
</evidence>
<organism evidence="6 7">
    <name type="scientific">Mycobacterium botniense</name>
    <dbReference type="NCBI Taxonomy" id="84962"/>
    <lineage>
        <taxon>Bacteria</taxon>
        <taxon>Bacillati</taxon>
        <taxon>Actinomycetota</taxon>
        <taxon>Actinomycetes</taxon>
        <taxon>Mycobacteriales</taxon>
        <taxon>Mycobacteriaceae</taxon>
        <taxon>Mycobacterium</taxon>
    </lineage>
</organism>
<dbReference type="InterPro" id="IPR001647">
    <property type="entry name" value="HTH_TetR"/>
</dbReference>
<protein>
    <submittedName>
        <fullName evidence="6">TetR family transcriptional regulator</fullName>
    </submittedName>
</protein>
<evidence type="ECO:0000313" key="7">
    <source>
        <dbReference type="Proteomes" id="UP000465361"/>
    </source>
</evidence>
<dbReference type="PRINTS" id="PR00455">
    <property type="entry name" value="HTHTETR"/>
</dbReference>
<dbReference type="PROSITE" id="PS50977">
    <property type="entry name" value="HTH_TETR_2"/>
    <property type="match status" value="1"/>
</dbReference>
<accession>A0A7I9XXS7</accession>
<dbReference type="InterPro" id="IPR009057">
    <property type="entry name" value="Homeodomain-like_sf"/>
</dbReference>
<dbReference type="SUPFAM" id="SSF46689">
    <property type="entry name" value="Homeodomain-like"/>
    <property type="match status" value="1"/>
</dbReference>
<keyword evidence="1" id="KW-0805">Transcription regulation</keyword>